<feature type="chain" id="PRO_5040224750" description="Purine and uridine phosphorylase" evidence="2">
    <location>
        <begin position="16"/>
        <end position="851"/>
    </location>
</feature>
<dbReference type="InterPro" id="IPR053137">
    <property type="entry name" value="NLR-like"/>
</dbReference>
<feature type="region of interest" description="Disordered" evidence="1">
    <location>
        <begin position="714"/>
        <end position="773"/>
    </location>
</feature>
<dbReference type="AlphaFoldDB" id="A0A9N8KBI6"/>
<feature type="region of interest" description="Disordered" evidence="1">
    <location>
        <begin position="787"/>
        <end position="851"/>
    </location>
</feature>
<dbReference type="InterPro" id="IPR027417">
    <property type="entry name" value="P-loop_NTPase"/>
</dbReference>
<dbReference type="Gene3D" id="3.40.50.300">
    <property type="entry name" value="P-loop containing nucleotide triphosphate hydrolases"/>
    <property type="match status" value="1"/>
</dbReference>
<protein>
    <recommendedName>
        <fullName evidence="5">Purine and uridine phosphorylase</fullName>
    </recommendedName>
</protein>
<comment type="caution">
    <text evidence="3">The sequence shown here is derived from an EMBL/GenBank/DDBJ whole genome shotgun (WGS) entry which is preliminary data.</text>
</comment>
<dbReference type="EMBL" id="CAIJEO010000012">
    <property type="protein sequence ID" value="CAD0100465.1"/>
    <property type="molecule type" value="Genomic_DNA"/>
</dbReference>
<keyword evidence="2" id="KW-0732">Signal</keyword>
<name>A0A9N8KBI6_9PEZI</name>
<keyword evidence="4" id="KW-1185">Reference proteome</keyword>
<dbReference type="Gene3D" id="1.25.40.10">
    <property type="entry name" value="Tetratricopeptide repeat domain"/>
    <property type="match status" value="1"/>
</dbReference>
<dbReference type="OrthoDB" id="1577640at2759"/>
<feature type="compositionally biased region" description="Polar residues" evidence="1">
    <location>
        <begin position="717"/>
        <end position="738"/>
    </location>
</feature>
<dbReference type="GO" id="GO:0009116">
    <property type="term" value="P:nucleoside metabolic process"/>
    <property type="evidence" value="ECO:0007669"/>
    <property type="project" value="InterPro"/>
</dbReference>
<dbReference type="SUPFAM" id="SSF52540">
    <property type="entry name" value="P-loop containing nucleoside triphosphate hydrolases"/>
    <property type="match status" value="1"/>
</dbReference>
<feature type="signal peptide" evidence="2">
    <location>
        <begin position="1"/>
        <end position="15"/>
    </location>
</feature>
<feature type="compositionally biased region" description="Basic and acidic residues" evidence="1">
    <location>
        <begin position="815"/>
        <end position="831"/>
    </location>
</feature>
<accession>A0A9N8KBI6</accession>
<dbReference type="Proteomes" id="UP000714618">
    <property type="component" value="Unassembled WGS sequence"/>
</dbReference>
<organism evidence="3 4">
    <name type="scientific">Aureobasidium mustum</name>
    <dbReference type="NCBI Taxonomy" id="2773714"/>
    <lineage>
        <taxon>Eukaryota</taxon>
        <taxon>Fungi</taxon>
        <taxon>Dikarya</taxon>
        <taxon>Ascomycota</taxon>
        <taxon>Pezizomycotina</taxon>
        <taxon>Dothideomycetes</taxon>
        <taxon>Dothideomycetidae</taxon>
        <taxon>Dothideales</taxon>
        <taxon>Saccotheciaceae</taxon>
        <taxon>Aureobasidium</taxon>
    </lineage>
</organism>
<sequence length="851" mass="93532">MAFTLAHIQIGWISALSIEALLAEIMLDELIEQTIPLPPNDNNIYRYGRIKINGSDASHIVAIAQLPLSTTGKASAATVANNMRRTFPNLKFGIMVGIAGGIWTAEEDLRLGDIVVGVPDDGGPGIIQYDLGKSVQDGELVMKGNMNKAPDVLRSAAGALQRKHMRKPGDYVSSLEITEVKRHAPRPSVDNLFTKTYIHRGGESCEDCDKAYLLILPQRSDPSPKVHYGAIASGDQVVKDAVFADKIRAKHKIICFEMEAAGLDAFPCLVIRGISDYADTHKNDDWHAYAAASAAAYAKELLSVVPLTDVAELPHTGYFWGIFWIDADNKQSVEQGFAEIAKMQTPPLIDATSKGVLRWLANIKGSWLLILDNCDDSMMDFSAYMPSRGGSIILTTRLAECKILGTWANLDDLGRDAAMQLLLQACGYASGNQEAYVPAAEAVVSSLGQHALALVHAGAYIKKGLCTLDGYVLSFRKEQARLMKFKPQQQASRYGSVYATFEVSAEALASSEDHDCALALQLLDILAFLNREAVEEDIFSRACDQCHKLQKAWEKNGMQCPSCPSVSSMEYDRAYIRLRKPGEAMTHLAQARSQLEKFLANDTPPPWLAPAIGLIADIHFALGEFSVGATLLEKRVNLQSSYLRLDDNRRLSSLRKLAQVYTKLEDSRKLKQVMDLLEEVMNDGQKTIHTDFKDPKLTEKVLAYAQWNLAQARRTRQSVVGNKNQQSGQQEATRNPPASTVARAHTMPPQRCFSRAEVTDSHTNQSSRRAKEYKAVLGDRTRLRNSVVSSTPIPKTINPSTAGATGVPGYLRETAASRRARETRTQAKAEASRSSVSAPTSEYRLSRSKTA</sequence>
<feature type="compositionally biased region" description="Polar residues" evidence="1">
    <location>
        <begin position="787"/>
        <end position="803"/>
    </location>
</feature>
<evidence type="ECO:0000256" key="2">
    <source>
        <dbReference type="SAM" id="SignalP"/>
    </source>
</evidence>
<gene>
    <name evidence="3" type="ORF">AWRI4233_LOCUS9290</name>
</gene>
<dbReference type="Gene3D" id="3.40.50.1580">
    <property type="entry name" value="Nucleoside phosphorylase domain"/>
    <property type="match status" value="1"/>
</dbReference>
<evidence type="ECO:0000313" key="4">
    <source>
        <dbReference type="Proteomes" id="UP000714618"/>
    </source>
</evidence>
<reference evidence="3" key="1">
    <citation type="submission" date="2020-06" db="EMBL/GenBank/DDBJ databases">
        <authorList>
            <person name="Onetto C."/>
        </authorList>
    </citation>
    <scope>NUCLEOTIDE SEQUENCE</scope>
</reference>
<dbReference type="SUPFAM" id="SSF53167">
    <property type="entry name" value="Purine and uridine phosphorylases"/>
    <property type="match status" value="1"/>
</dbReference>
<dbReference type="InterPro" id="IPR011990">
    <property type="entry name" value="TPR-like_helical_dom_sf"/>
</dbReference>
<evidence type="ECO:0000256" key="1">
    <source>
        <dbReference type="SAM" id="MobiDB-lite"/>
    </source>
</evidence>
<evidence type="ECO:0008006" key="5">
    <source>
        <dbReference type="Google" id="ProtNLM"/>
    </source>
</evidence>
<dbReference type="PANTHER" id="PTHR46082:SF11">
    <property type="entry name" value="AAA+ ATPASE DOMAIN-CONTAINING PROTEIN-RELATED"/>
    <property type="match status" value="1"/>
</dbReference>
<evidence type="ECO:0000313" key="3">
    <source>
        <dbReference type="EMBL" id="CAD0100465.1"/>
    </source>
</evidence>
<proteinExistence type="predicted"/>
<dbReference type="PANTHER" id="PTHR46082">
    <property type="entry name" value="ATP/GTP-BINDING PROTEIN-RELATED"/>
    <property type="match status" value="1"/>
</dbReference>
<dbReference type="InterPro" id="IPR035994">
    <property type="entry name" value="Nucleoside_phosphorylase_sf"/>
</dbReference>
<dbReference type="GO" id="GO:0003824">
    <property type="term" value="F:catalytic activity"/>
    <property type="evidence" value="ECO:0007669"/>
    <property type="project" value="InterPro"/>
</dbReference>